<organism evidence="2">
    <name type="scientific">marine sediment metagenome</name>
    <dbReference type="NCBI Taxonomy" id="412755"/>
    <lineage>
        <taxon>unclassified sequences</taxon>
        <taxon>metagenomes</taxon>
        <taxon>ecological metagenomes</taxon>
    </lineage>
</organism>
<keyword evidence="1" id="KW-0472">Membrane</keyword>
<keyword evidence="1" id="KW-1133">Transmembrane helix</keyword>
<proteinExistence type="predicted"/>
<evidence type="ECO:0000313" key="2">
    <source>
        <dbReference type="EMBL" id="GAH64802.1"/>
    </source>
</evidence>
<gene>
    <name evidence="2" type="ORF">S03H2_52286</name>
</gene>
<sequence length="125" mass="13785">MISTDPWIWLSALLSLSCFSLLYGDNKFFRWAETTYTASVVGHSVVTGVLTLRDRLYPLYTGEKFLLIIPAILGVLSMFVVWRKYAWMASVSMAVLVGVGTGISMRTLMGTDIIGNTRAVIGEAL</sequence>
<accession>X1H5X2</accession>
<evidence type="ECO:0000256" key="1">
    <source>
        <dbReference type="SAM" id="Phobius"/>
    </source>
</evidence>
<feature type="transmembrane region" description="Helical" evidence="1">
    <location>
        <begin position="88"/>
        <end position="108"/>
    </location>
</feature>
<feature type="transmembrane region" description="Helical" evidence="1">
    <location>
        <begin position="34"/>
        <end position="53"/>
    </location>
</feature>
<name>X1H5X2_9ZZZZ</name>
<keyword evidence="1" id="KW-0812">Transmembrane</keyword>
<dbReference type="AlphaFoldDB" id="X1H5X2"/>
<comment type="caution">
    <text evidence="2">The sequence shown here is derived from an EMBL/GenBank/DDBJ whole genome shotgun (WGS) entry which is preliminary data.</text>
</comment>
<reference evidence="2" key="1">
    <citation type="journal article" date="2014" name="Front. Microbiol.">
        <title>High frequency of phylogenetically diverse reductive dehalogenase-homologous genes in deep subseafloor sedimentary metagenomes.</title>
        <authorList>
            <person name="Kawai M."/>
            <person name="Futagami T."/>
            <person name="Toyoda A."/>
            <person name="Takaki Y."/>
            <person name="Nishi S."/>
            <person name="Hori S."/>
            <person name="Arai W."/>
            <person name="Tsubouchi T."/>
            <person name="Morono Y."/>
            <person name="Uchiyama I."/>
            <person name="Ito T."/>
            <person name="Fujiyama A."/>
            <person name="Inagaki F."/>
            <person name="Takami H."/>
        </authorList>
    </citation>
    <scope>NUCLEOTIDE SEQUENCE</scope>
    <source>
        <strain evidence="2">Expedition CK06-06</strain>
    </source>
</reference>
<protein>
    <submittedName>
        <fullName evidence="2">Uncharacterized protein</fullName>
    </submittedName>
</protein>
<dbReference type="EMBL" id="BARU01033212">
    <property type="protein sequence ID" value="GAH64802.1"/>
    <property type="molecule type" value="Genomic_DNA"/>
</dbReference>
<feature type="non-terminal residue" evidence="2">
    <location>
        <position position="125"/>
    </location>
</feature>
<feature type="transmembrane region" description="Helical" evidence="1">
    <location>
        <begin position="65"/>
        <end position="82"/>
    </location>
</feature>